<feature type="chain" id="PRO_5002833319" description="Catalase" evidence="18">
    <location>
        <begin position="23"/>
        <end position="504"/>
    </location>
</feature>
<dbReference type="PROSITE" id="PS51402">
    <property type="entry name" value="CATALASE_3"/>
    <property type="match status" value="1"/>
</dbReference>
<evidence type="ECO:0000256" key="8">
    <source>
        <dbReference type="ARBA" id="ARBA00022617"/>
    </source>
</evidence>
<dbReference type="GO" id="GO:0005737">
    <property type="term" value="C:cytoplasm"/>
    <property type="evidence" value="ECO:0007669"/>
    <property type="project" value="TreeGrafter"/>
</dbReference>
<dbReference type="PROSITE" id="PS00437">
    <property type="entry name" value="CATALASE_1"/>
    <property type="match status" value="1"/>
</dbReference>
<dbReference type="InterPro" id="IPR024708">
    <property type="entry name" value="Catalase_AS"/>
</dbReference>
<evidence type="ECO:0000256" key="9">
    <source>
        <dbReference type="ARBA" id="ARBA00022723"/>
    </source>
</evidence>
<dbReference type="CDD" id="cd08154">
    <property type="entry name" value="catalase_clade_1"/>
    <property type="match status" value="1"/>
</dbReference>
<comment type="cofactor">
    <cofactor evidence="1 16">
        <name>heme</name>
        <dbReference type="ChEBI" id="CHEBI:30413"/>
    </cofactor>
</comment>
<evidence type="ECO:0000313" key="20">
    <source>
        <dbReference type="EMBL" id="ACH66154.1"/>
    </source>
</evidence>
<dbReference type="Proteomes" id="UP000001857">
    <property type="component" value="Chromosome I"/>
</dbReference>
<reference evidence="21" key="1">
    <citation type="submission" date="2008-08" db="EMBL/GenBank/DDBJ databases">
        <title>Complete sequence of Vibrio fischeri strain MJ11.</title>
        <authorList>
            <person name="Mandel M.J."/>
            <person name="Stabb E.V."/>
            <person name="Ruby E.G."/>
            <person name="Ferriera S."/>
            <person name="Johnson J."/>
            <person name="Kravitz S."/>
            <person name="Beeson K."/>
            <person name="Sutton G."/>
            <person name="Rogers Y.-H."/>
            <person name="Friedman R."/>
            <person name="Frazier M."/>
            <person name="Venter J.C."/>
        </authorList>
    </citation>
    <scope>NUCLEOTIDE SEQUENCE [LARGE SCALE GENOMIC DNA]</scope>
    <source>
        <strain evidence="21">MJ11</strain>
    </source>
</reference>
<keyword evidence="13 17" id="KW-0376">Hydrogen peroxide</keyword>
<dbReference type="EC" id="1.11.1.6" evidence="5 17"/>
<dbReference type="PANTHER" id="PTHR11465">
    <property type="entry name" value="CATALASE"/>
    <property type="match status" value="1"/>
</dbReference>
<dbReference type="KEGG" id="vfm:VFMJ11_2158"/>
<evidence type="ECO:0000256" key="16">
    <source>
        <dbReference type="PIRSR" id="PIRSR038928-2"/>
    </source>
</evidence>
<evidence type="ECO:0000256" key="15">
    <source>
        <dbReference type="PIRSR" id="PIRSR038928-1"/>
    </source>
</evidence>
<proteinExistence type="inferred from homology"/>
<evidence type="ECO:0000256" key="10">
    <source>
        <dbReference type="ARBA" id="ARBA00022764"/>
    </source>
</evidence>
<keyword evidence="10" id="KW-0574">Periplasm</keyword>
<evidence type="ECO:0000256" key="7">
    <source>
        <dbReference type="ARBA" id="ARBA00022559"/>
    </source>
</evidence>
<dbReference type="GO" id="GO:0004096">
    <property type="term" value="F:catalase activity"/>
    <property type="evidence" value="ECO:0007669"/>
    <property type="project" value="UniProtKB-EC"/>
</dbReference>
<name>B5FA38_ALIFM</name>
<feature type="signal peptide" evidence="18">
    <location>
        <begin position="1"/>
        <end position="22"/>
    </location>
</feature>
<evidence type="ECO:0000256" key="6">
    <source>
        <dbReference type="ARBA" id="ARBA00014132"/>
    </source>
</evidence>
<dbReference type="Gene3D" id="2.40.180.10">
    <property type="entry name" value="Catalase core domain"/>
    <property type="match status" value="1"/>
</dbReference>
<feature type="domain" description="Catalase core" evidence="19">
    <location>
        <begin position="26"/>
        <end position="407"/>
    </location>
</feature>
<dbReference type="PANTHER" id="PTHR11465:SF23">
    <property type="entry name" value="CATALASE-2"/>
    <property type="match status" value="1"/>
</dbReference>
<feature type="binding site" description="axial binding residue" evidence="16">
    <location>
        <position position="354"/>
    </location>
    <ligand>
        <name>heme</name>
        <dbReference type="ChEBI" id="CHEBI:30413"/>
    </ligand>
    <ligandPart>
        <name>Fe</name>
        <dbReference type="ChEBI" id="CHEBI:18248"/>
    </ligandPart>
</feature>
<accession>B5FA38</accession>
<dbReference type="GO" id="GO:0046872">
    <property type="term" value="F:metal ion binding"/>
    <property type="evidence" value="ECO:0007669"/>
    <property type="project" value="UniProtKB-KW"/>
</dbReference>
<keyword evidence="9 16" id="KW-0479">Metal-binding</keyword>
<dbReference type="InterPro" id="IPR020835">
    <property type="entry name" value="Catalase_sf"/>
</dbReference>
<keyword evidence="18" id="KW-0732">Signal</keyword>
<dbReference type="InterPro" id="IPR024711">
    <property type="entry name" value="Catalase_clade1/3"/>
</dbReference>
<dbReference type="RefSeq" id="WP_012533533.1">
    <property type="nucleotide sequence ID" value="NC_011184.1"/>
</dbReference>
<dbReference type="InterPro" id="IPR002226">
    <property type="entry name" value="Catalase_haem_BS"/>
</dbReference>
<keyword evidence="7 17" id="KW-0575">Peroxidase</keyword>
<dbReference type="SUPFAM" id="SSF56634">
    <property type="entry name" value="Heme-dependent catalase-like"/>
    <property type="match status" value="1"/>
</dbReference>
<dbReference type="GO" id="GO:0042542">
    <property type="term" value="P:response to hydrogen peroxide"/>
    <property type="evidence" value="ECO:0007669"/>
    <property type="project" value="TreeGrafter"/>
</dbReference>
<dbReference type="PIRSF" id="PIRSF038928">
    <property type="entry name" value="Catalase_clade1-3"/>
    <property type="match status" value="1"/>
</dbReference>
<dbReference type="FunFam" id="2.40.180.10:FF:000002">
    <property type="entry name" value="Catalase"/>
    <property type="match status" value="1"/>
</dbReference>
<feature type="active site" evidence="15">
    <location>
        <position position="73"/>
    </location>
</feature>
<evidence type="ECO:0000256" key="17">
    <source>
        <dbReference type="RuleBase" id="RU000498"/>
    </source>
</evidence>
<evidence type="ECO:0000256" key="3">
    <source>
        <dbReference type="ARBA" id="ARBA00004418"/>
    </source>
</evidence>
<evidence type="ECO:0000256" key="11">
    <source>
        <dbReference type="ARBA" id="ARBA00023002"/>
    </source>
</evidence>
<dbReference type="InterPro" id="IPR018028">
    <property type="entry name" value="Catalase"/>
</dbReference>
<evidence type="ECO:0000256" key="4">
    <source>
        <dbReference type="ARBA" id="ARBA00005329"/>
    </source>
</evidence>
<dbReference type="GO" id="GO:0042597">
    <property type="term" value="C:periplasmic space"/>
    <property type="evidence" value="ECO:0007669"/>
    <property type="project" value="UniProtKB-SubCell"/>
</dbReference>
<dbReference type="PROSITE" id="PS00438">
    <property type="entry name" value="CATALASE_2"/>
    <property type="match status" value="1"/>
</dbReference>
<evidence type="ECO:0000256" key="13">
    <source>
        <dbReference type="ARBA" id="ARBA00023324"/>
    </source>
</evidence>
<dbReference type="Pfam" id="PF06628">
    <property type="entry name" value="Catalase-rel"/>
    <property type="match status" value="1"/>
</dbReference>
<dbReference type="InterPro" id="IPR010582">
    <property type="entry name" value="Catalase_immune_responsive"/>
</dbReference>
<comment type="catalytic activity">
    <reaction evidence="14 17">
        <text>2 H2O2 = O2 + 2 H2O</text>
        <dbReference type="Rhea" id="RHEA:20309"/>
        <dbReference type="ChEBI" id="CHEBI:15377"/>
        <dbReference type="ChEBI" id="CHEBI:15379"/>
        <dbReference type="ChEBI" id="CHEBI:16240"/>
        <dbReference type="EC" id="1.11.1.6"/>
    </reaction>
</comment>
<feature type="active site" evidence="15">
    <location>
        <position position="146"/>
    </location>
</feature>
<dbReference type="EMBL" id="CP001139">
    <property type="protein sequence ID" value="ACH66154.1"/>
    <property type="molecule type" value="Genomic_DNA"/>
</dbReference>
<protein>
    <recommendedName>
        <fullName evidence="6 17">Catalase</fullName>
        <ecNumber evidence="5 17">1.11.1.6</ecNumber>
    </recommendedName>
</protein>
<organism evidence="20 21">
    <name type="scientific">Aliivibrio fischeri (strain MJ11)</name>
    <name type="common">Vibrio fischeri</name>
    <dbReference type="NCBI Taxonomy" id="388396"/>
    <lineage>
        <taxon>Bacteria</taxon>
        <taxon>Pseudomonadati</taxon>
        <taxon>Pseudomonadota</taxon>
        <taxon>Gammaproteobacteria</taxon>
        <taxon>Vibrionales</taxon>
        <taxon>Vibrionaceae</taxon>
        <taxon>Aliivibrio</taxon>
    </lineage>
</organism>
<evidence type="ECO:0000256" key="12">
    <source>
        <dbReference type="ARBA" id="ARBA00023004"/>
    </source>
</evidence>
<dbReference type="AlphaFoldDB" id="B5FA38"/>
<evidence type="ECO:0000313" key="21">
    <source>
        <dbReference type="Proteomes" id="UP000001857"/>
    </source>
</evidence>
<dbReference type="GO" id="GO:0020037">
    <property type="term" value="F:heme binding"/>
    <property type="evidence" value="ECO:0007669"/>
    <property type="project" value="InterPro"/>
</dbReference>
<comment type="subcellular location">
    <subcellularLocation>
        <location evidence="3">Periplasm</location>
    </subcellularLocation>
</comment>
<dbReference type="InterPro" id="IPR011614">
    <property type="entry name" value="Catalase_core"/>
</dbReference>
<comment type="similarity">
    <text evidence="4 17">Belongs to the catalase family.</text>
</comment>
<dbReference type="HOGENOM" id="CLU_010645_2_0_6"/>
<dbReference type="SMART" id="SM01060">
    <property type="entry name" value="Catalase"/>
    <property type="match status" value="1"/>
</dbReference>
<keyword evidence="11 17" id="KW-0560">Oxidoreductase</keyword>
<dbReference type="PRINTS" id="PR00067">
    <property type="entry name" value="CATALASE"/>
</dbReference>
<evidence type="ECO:0000256" key="1">
    <source>
        <dbReference type="ARBA" id="ARBA00001971"/>
    </source>
</evidence>
<evidence type="ECO:0000259" key="19">
    <source>
        <dbReference type="SMART" id="SM01060"/>
    </source>
</evidence>
<evidence type="ECO:0000256" key="2">
    <source>
        <dbReference type="ARBA" id="ARBA00002974"/>
    </source>
</evidence>
<dbReference type="Pfam" id="PF00199">
    <property type="entry name" value="Catalase"/>
    <property type="match status" value="1"/>
</dbReference>
<dbReference type="GO" id="GO:0042744">
    <property type="term" value="P:hydrogen peroxide catabolic process"/>
    <property type="evidence" value="ECO:0007669"/>
    <property type="project" value="UniProtKB-KW"/>
</dbReference>
<evidence type="ECO:0000256" key="5">
    <source>
        <dbReference type="ARBA" id="ARBA00012314"/>
    </source>
</evidence>
<evidence type="ECO:0000256" key="14">
    <source>
        <dbReference type="ARBA" id="ARBA00049254"/>
    </source>
</evidence>
<sequence>MKMSKSFLYITLSVITASSVQAQTLTRDNGAPVGDNQNSLTAGENGSVLLQDVHLIQKLQRFARERIPERVVHARGTGAHGNFVASADFSHLTASPPFNEAGKETPVFVRFSTVIHPKGSPETLRDPRGFATKFYTEQGNWDLVGNNLPVFFIRDSMKFPDMVHSLKPSPITNVQDPNRFFDFFSKEPGSTHMLSWVYSNLGTPASYRTMDGFGVHAYKWVNQSGEINYVKFHWKSQQGIKSLRSNEVIEIQGKDFNHLTNDLYSQIKQGNHPKWDLFVKVLSPTELNSLDYNGLDATKIWLNVPETKVGTMTLNKIPDNFFLETEQSAFSPANLIPGIEPSEDRLLQGRLFAYSDTQLYRLGSNLFQLPINQPKVAVNNHNQNGFGNIELKDSDINYEPSQYLNLSENPKYKATQTPLSGVVQQKAITQQRNFYQAGEFYRSLNEQDKMDLINNLAGDLAQVKDENIKTTMLSYFYRADKDYGTRLTKAVKGNIKQVAQLASI</sequence>
<comment type="function">
    <text evidence="2">Decomposes hydrogen peroxide into water and oxygen; serves to protect cells from the toxic effects of hydrogen peroxide.</text>
</comment>
<keyword evidence="12 16" id="KW-0408">Iron</keyword>
<reference evidence="20 21" key="2">
    <citation type="journal article" date="2009" name="Nature">
        <title>A single regulatory gene is sufficient to alter bacterial host range.</title>
        <authorList>
            <person name="Mandel M.J."/>
            <person name="Wollenberg M.S."/>
            <person name="Stabb E.V."/>
            <person name="Visick K.L."/>
            <person name="Ruby E.G."/>
        </authorList>
    </citation>
    <scope>NUCLEOTIDE SEQUENCE [LARGE SCALE GENOMIC DNA]</scope>
    <source>
        <strain evidence="20 21">MJ11</strain>
    </source>
</reference>
<evidence type="ECO:0000256" key="18">
    <source>
        <dbReference type="SAM" id="SignalP"/>
    </source>
</evidence>
<keyword evidence="8 16" id="KW-0349">Heme</keyword>
<gene>
    <name evidence="20" type="ordered locus">VFMJ11_2158</name>
</gene>